<dbReference type="GO" id="GO:0000981">
    <property type="term" value="F:DNA-binding transcription factor activity, RNA polymerase II-specific"/>
    <property type="evidence" value="ECO:0000318"/>
    <property type="project" value="GO_Central"/>
</dbReference>
<dbReference type="Pfam" id="PF00046">
    <property type="entry name" value="Homeodomain"/>
    <property type="match status" value="1"/>
</dbReference>
<evidence type="ECO:0000313" key="7">
    <source>
        <dbReference type="EMBL" id="EDO33704.1"/>
    </source>
</evidence>
<evidence type="ECO:0000256" key="5">
    <source>
        <dbReference type="SAM" id="MobiDB-lite"/>
    </source>
</evidence>
<dbReference type="InterPro" id="IPR001356">
    <property type="entry name" value="HD"/>
</dbReference>
<evidence type="ECO:0000256" key="1">
    <source>
        <dbReference type="ARBA" id="ARBA00004123"/>
    </source>
</evidence>
<dbReference type="PANTHER" id="PTHR24341:SF6">
    <property type="entry name" value="HOMEOBOX PROTEIN INVECTED"/>
    <property type="match status" value="1"/>
</dbReference>
<dbReference type="PhylomeDB" id="A7SRG1"/>
<dbReference type="Proteomes" id="UP000001593">
    <property type="component" value="Unassembled WGS sequence"/>
</dbReference>
<dbReference type="SUPFAM" id="SSF46689">
    <property type="entry name" value="Homeodomain-like"/>
    <property type="match status" value="1"/>
</dbReference>
<protein>
    <recommendedName>
        <fullName evidence="6">Homeobox domain-containing protein</fullName>
    </recommendedName>
</protein>
<keyword evidence="2 3" id="KW-0539">Nucleus</keyword>
<evidence type="ECO:0000256" key="3">
    <source>
        <dbReference type="PROSITE-ProRule" id="PRU00108"/>
    </source>
</evidence>
<proteinExistence type="predicted"/>
<dbReference type="PANTHER" id="PTHR24341">
    <property type="entry name" value="HOMEOBOX PROTEIN ENGRAILED"/>
    <property type="match status" value="1"/>
</dbReference>
<evidence type="ECO:0000259" key="6">
    <source>
        <dbReference type="PROSITE" id="PS50071"/>
    </source>
</evidence>
<feature type="domain" description="Homeobox" evidence="6">
    <location>
        <begin position="50"/>
        <end position="110"/>
    </location>
</feature>
<reference evidence="7 8" key="1">
    <citation type="journal article" date="2007" name="Science">
        <title>Sea anemone genome reveals ancestral eumetazoan gene repertoire and genomic organization.</title>
        <authorList>
            <person name="Putnam N.H."/>
            <person name="Srivastava M."/>
            <person name="Hellsten U."/>
            <person name="Dirks B."/>
            <person name="Chapman J."/>
            <person name="Salamov A."/>
            <person name="Terry A."/>
            <person name="Shapiro H."/>
            <person name="Lindquist E."/>
            <person name="Kapitonov V.V."/>
            <person name="Jurka J."/>
            <person name="Genikhovich G."/>
            <person name="Grigoriev I.V."/>
            <person name="Lucas S.M."/>
            <person name="Steele R.E."/>
            <person name="Finnerty J.R."/>
            <person name="Technau U."/>
            <person name="Martindale M.Q."/>
            <person name="Rokhsar D.S."/>
        </authorList>
    </citation>
    <scope>NUCLEOTIDE SEQUENCE [LARGE SCALE GENOMIC DNA]</scope>
    <source>
        <strain evidence="8">CH2 X CH6</strain>
    </source>
</reference>
<feature type="compositionally biased region" description="Basic residues" evidence="5">
    <location>
        <begin position="213"/>
        <end position="224"/>
    </location>
</feature>
<evidence type="ECO:0000256" key="2">
    <source>
        <dbReference type="ARBA" id="ARBA00023242"/>
    </source>
</evidence>
<dbReference type="InterPro" id="IPR009057">
    <property type="entry name" value="Homeodomain-like_sf"/>
</dbReference>
<dbReference type="AlphaFoldDB" id="A7SRG1"/>
<dbReference type="GO" id="GO:0005634">
    <property type="term" value="C:nucleus"/>
    <property type="evidence" value="ECO:0000318"/>
    <property type="project" value="GO_Central"/>
</dbReference>
<dbReference type="CDD" id="cd00086">
    <property type="entry name" value="homeodomain"/>
    <property type="match status" value="1"/>
</dbReference>
<keyword evidence="3 4" id="KW-0371">Homeobox</keyword>
<dbReference type="GO" id="GO:0000977">
    <property type="term" value="F:RNA polymerase II transcription regulatory region sequence-specific DNA binding"/>
    <property type="evidence" value="ECO:0000318"/>
    <property type="project" value="GO_Central"/>
</dbReference>
<dbReference type="InterPro" id="IPR050720">
    <property type="entry name" value="Engrailed_Homeobox_TFs"/>
</dbReference>
<dbReference type="KEGG" id="nve:5504949"/>
<name>A7SRG1_NEMVE</name>
<dbReference type="PROSITE" id="PS50071">
    <property type="entry name" value="HOMEOBOX_2"/>
    <property type="match status" value="1"/>
</dbReference>
<sequence>MNNTTCAIEKVKRFLTYGGDSDISETRSSDSGLVRSPAVIKPHRKRRIRGTAKRMRSKLSKRQVNKLDAAFMENDFPTTIARHKLAAEIKAPVKRIKSWLKQKRAKNRAQLRDLAPSASESAAISIHTGSFSSHDHLAAADQPCPSPSIPQLSDSSLGSTRMFCFPYPGSPRYCSTPPYDRPAESKELPAYIFGAEFDEHFRPKTPTAPLSTRRAKHSRTGLTT</sequence>
<dbReference type="OMA" id="FMENDFP"/>
<accession>A7SRG1</accession>
<feature type="region of interest" description="Disordered" evidence="5">
    <location>
        <begin position="202"/>
        <end position="224"/>
    </location>
</feature>
<comment type="subcellular location">
    <subcellularLocation>
        <location evidence="1 3 4">Nucleus</location>
    </subcellularLocation>
</comment>
<dbReference type="HOGENOM" id="CLU_1236348_0_0_1"/>
<keyword evidence="3 4" id="KW-0238">DNA-binding</keyword>
<organism evidence="7 8">
    <name type="scientific">Nematostella vectensis</name>
    <name type="common">Starlet sea anemone</name>
    <dbReference type="NCBI Taxonomy" id="45351"/>
    <lineage>
        <taxon>Eukaryota</taxon>
        <taxon>Metazoa</taxon>
        <taxon>Cnidaria</taxon>
        <taxon>Anthozoa</taxon>
        <taxon>Hexacorallia</taxon>
        <taxon>Actiniaria</taxon>
        <taxon>Edwardsiidae</taxon>
        <taxon>Nematostella</taxon>
    </lineage>
</organism>
<dbReference type="SMART" id="SM00389">
    <property type="entry name" value="HOX"/>
    <property type="match status" value="1"/>
</dbReference>
<keyword evidence="8" id="KW-1185">Reference proteome</keyword>
<dbReference type="GO" id="GO:0006357">
    <property type="term" value="P:regulation of transcription by RNA polymerase II"/>
    <property type="evidence" value="ECO:0000318"/>
    <property type="project" value="GO_Central"/>
</dbReference>
<gene>
    <name evidence="7" type="ORF">NEMVEDRAFT_v1g246932</name>
</gene>
<evidence type="ECO:0000313" key="8">
    <source>
        <dbReference type="Proteomes" id="UP000001593"/>
    </source>
</evidence>
<dbReference type="GO" id="GO:0048666">
    <property type="term" value="P:neuron development"/>
    <property type="evidence" value="ECO:0000318"/>
    <property type="project" value="GO_Central"/>
</dbReference>
<dbReference type="OrthoDB" id="6159439at2759"/>
<dbReference type="InParanoid" id="A7SRG1"/>
<dbReference type="EMBL" id="DS469761">
    <property type="protein sequence ID" value="EDO33704.1"/>
    <property type="molecule type" value="Genomic_DNA"/>
</dbReference>
<dbReference type="Gene3D" id="1.10.10.60">
    <property type="entry name" value="Homeodomain-like"/>
    <property type="match status" value="1"/>
</dbReference>
<evidence type="ECO:0000256" key="4">
    <source>
        <dbReference type="RuleBase" id="RU000682"/>
    </source>
</evidence>
<feature type="DNA-binding region" description="Homeobox" evidence="3">
    <location>
        <begin position="52"/>
        <end position="111"/>
    </location>
</feature>